<dbReference type="PIRSF" id="PIRSF016839">
    <property type="entry name" value="PhP"/>
    <property type="match status" value="1"/>
</dbReference>
<feature type="binding site" evidence="4">
    <location>
        <position position="49"/>
    </location>
    <ligand>
        <name>Zn(2+)</name>
        <dbReference type="ChEBI" id="CHEBI:29105"/>
        <label>1</label>
    </ligand>
</feature>
<feature type="compositionally biased region" description="Basic and acidic residues" evidence="6">
    <location>
        <begin position="1"/>
        <end position="16"/>
    </location>
</feature>
<evidence type="ECO:0000313" key="7">
    <source>
        <dbReference type="EMBL" id="SDO25959.1"/>
    </source>
</evidence>
<dbReference type="PANTHER" id="PTHR10819">
    <property type="entry name" value="PHOSPHOTRIESTERASE-RELATED"/>
    <property type="match status" value="1"/>
</dbReference>
<keyword evidence="8" id="KW-1185">Reference proteome</keyword>
<evidence type="ECO:0000256" key="6">
    <source>
        <dbReference type="SAM" id="MobiDB-lite"/>
    </source>
</evidence>
<dbReference type="InterPro" id="IPR032466">
    <property type="entry name" value="Metal_Hydrolase"/>
</dbReference>
<comment type="cofactor">
    <cofactor evidence="4">
        <name>a divalent metal cation</name>
        <dbReference type="ChEBI" id="CHEBI:60240"/>
    </cofactor>
    <text evidence="4">Binds 2 divalent metal cations per subunit.</text>
</comment>
<comment type="similarity">
    <text evidence="5">Belongs to the metallo-dependent hydrolases superfamily. Phosphotriesterase family.</text>
</comment>
<dbReference type="PROSITE" id="PS51347">
    <property type="entry name" value="PHOSPHOTRIESTERASE_2"/>
    <property type="match status" value="1"/>
</dbReference>
<evidence type="ECO:0000256" key="5">
    <source>
        <dbReference type="PROSITE-ProRule" id="PRU00679"/>
    </source>
</evidence>
<keyword evidence="1 4" id="KW-0479">Metal-binding</keyword>
<sequence length="337" mass="34482">MTARTDRAAAEPRPDLPGEPAEADGPRVRAVRTVLGDVPPDRLGVCDAHDHLFLRSPALPGHELDDPAAAAAELATFRELGGGTLVQWTPFGMGRAAGELPALSRAAGVHLVAATGLHQAAHYAPGLLERLRGGGLAAFFTAELTEGMLTGDDPDGPRGPARAGMVKVAGMFHGLDGHAREVMAAAAEAHHATGAPIGVHHEMGTAAADVLALLTGQLGVPAASVLLGHLNRFPDPGLHRELAASGAYLAFDGPSRAHHATDWRLLGCLEDLAAAGHADQLLIGGDTTSATARAATGGGPGVPYLLRVLRPRIAAALGEDAAAALFVRNPARAFAWA</sequence>
<feature type="modified residue" description="N6-carboxylysine" evidence="3 5">
    <location>
        <position position="167"/>
    </location>
</feature>
<dbReference type="AlphaFoldDB" id="A0A1H0I3I4"/>
<evidence type="ECO:0000256" key="3">
    <source>
        <dbReference type="PIRSR" id="PIRSR601559-50"/>
    </source>
</evidence>
<keyword evidence="2" id="KW-0378">Hydrolase</keyword>
<dbReference type="STRING" id="310781.SAMN05216259_108324"/>
<feature type="binding site" evidence="4">
    <location>
        <position position="286"/>
    </location>
    <ligand>
        <name>Zn(2+)</name>
        <dbReference type="ChEBI" id="CHEBI:29105"/>
        <label>1</label>
    </ligand>
</feature>
<proteinExistence type="inferred from homology"/>
<dbReference type="Gene3D" id="3.20.20.140">
    <property type="entry name" value="Metal-dependent hydrolases"/>
    <property type="match status" value="1"/>
</dbReference>
<evidence type="ECO:0000256" key="2">
    <source>
        <dbReference type="ARBA" id="ARBA00022801"/>
    </source>
</evidence>
<evidence type="ECO:0000313" key="8">
    <source>
        <dbReference type="Proteomes" id="UP000199341"/>
    </source>
</evidence>
<evidence type="ECO:0000256" key="4">
    <source>
        <dbReference type="PIRSR" id="PIRSR601559-51"/>
    </source>
</evidence>
<organism evidence="7 8">
    <name type="scientific">Actinacidiphila guanduensis</name>
    <dbReference type="NCBI Taxonomy" id="310781"/>
    <lineage>
        <taxon>Bacteria</taxon>
        <taxon>Bacillati</taxon>
        <taxon>Actinomycetota</taxon>
        <taxon>Actinomycetes</taxon>
        <taxon>Kitasatosporales</taxon>
        <taxon>Streptomycetaceae</taxon>
        <taxon>Actinacidiphila</taxon>
    </lineage>
</organism>
<dbReference type="SUPFAM" id="SSF51556">
    <property type="entry name" value="Metallo-dependent hydrolases"/>
    <property type="match status" value="1"/>
</dbReference>
<feature type="binding site" description="via carbamate group" evidence="4">
    <location>
        <position position="167"/>
    </location>
    <ligand>
        <name>Zn(2+)</name>
        <dbReference type="ChEBI" id="CHEBI:29105"/>
        <label>2</label>
    </ligand>
</feature>
<dbReference type="GO" id="GO:0008270">
    <property type="term" value="F:zinc ion binding"/>
    <property type="evidence" value="ECO:0007669"/>
    <property type="project" value="InterPro"/>
</dbReference>
<dbReference type="InterPro" id="IPR001559">
    <property type="entry name" value="Phosphotriesterase"/>
</dbReference>
<feature type="binding site" evidence="4">
    <location>
        <position position="200"/>
    </location>
    <ligand>
        <name>Zn(2+)</name>
        <dbReference type="ChEBI" id="CHEBI:29105"/>
        <label>2</label>
    </ligand>
</feature>
<evidence type="ECO:0000256" key="1">
    <source>
        <dbReference type="ARBA" id="ARBA00022723"/>
    </source>
</evidence>
<gene>
    <name evidence="7" type="ORF">SAMN05216259_108324</name>
</gene>
<reference evidence="7 8" key="1">
    <citation type="submission" date="2016-10" db="EMBL/GenBank/DDBJ databases">
        <authorList>
            <person name="de Groot N.N."/>
        </authorList>
    </citation>
    <scope>NUCLEOTIDE SEQUENCE [LARGE SCALE GENOMIC DNA]</scope>
    <source>
        <strain evidence="7 8">CGMCC 4.2022</strain>
    </source>
</reference>
<feature type="binding site" evidence="4">
    <location>
        <position position="229"/>
    </location>
    <ligand>
        <name>Zn(2+)</name>
        <dbReference type="ChEBI" id="CHEBI:29105"/>
        <label>2</label>
    </ligand>
</feature>
<dbReference type="GO" id="GO:0016787">
    <property type="term" value="F:hydrolase activity"/>
    <property type="evidence" value="ECO:0007669"/>
    <property type="project" value="UniProtKB-KW"/>
</dbReference>
<protein>
    <submittedName>
        <fullName evidence="7">Phosphotriesterase-related protein</fullName>
    </submittedName>
</protein>
<dbReference type="Pfam" id="PF02126">
    <property type="entry name" value="PTE"/>
    <property type="match status" value="1"/>
</dbReference>
<dbReference type="PANTHER" id="PTHR10819:SF3">
    <property type="entry name" value="PHOSPHOTRIESTERASE-RELATED PROTEIN"/>
    <property type="match status" value="1"/>
</dbReference>
<dbReference type="Proteomes" id="UP000199341">
    <property type="component" value="Unassembled WGS sequence"/>
</dbReference>
<feature type="region of interest" description="Disordered" evidence="6">
    <location>
        <begin position="1"/>
        <end position="26"/>
    </location>
</feature>
<feature type="binding site" description="via carbamate group" evidence="4">
    <location>
        <position position="167"/>
    </location>
    <ligand>
        <name>Zn(2+)</name>
        <dbReference type="ChEBI" id="CHEBI:29105"/>
        <label>1</label>
    </ligand>
</feature>
<dbReference type="EMBL" id="FNIE01000008">
    <property type="protein sequence ID" value="SDO25959.1"/>
    <property type="molecule type" value="Genomic_DNA"/>
</dbReference>
<feature type="binding site" evidence="4">
    <location>
        <position position="51"/>
    </location>
    <ligand>
        <name>Zn(2+)</name>
        <dbReference type="ChEBI" id="CHEBI:29105"/>
        <label>1</label>
    </ligand>
</feature>
<name>A0A1H0I3I4_9ACTN</name>
<accession>A0A1H0I3I4</accession>